<feature type="transmembrane region" description="Helical" evidence="5">
    <location>
        <begin position="111"/>
        <end position="137"/>
    </location>
</feature>
<dbReference type="PhylomeDB" id="Q8TQE7"/>
<dbReference type="Pfam" id="PF01061">
    <property type="entry name" value="ABC2_membrane"/>
    <property type="match status" value="1"/>
</dbReference>
<dbReference type="Proteomes" id="UP000002487">
    <property type="component" value="Chromosome"/>
</dbReference>
<dbReference type="GO" id="GO:0140359">
    <property type="term" value="F:ABC-type transporter activity"/>
    <property type="evidence" value="ECO:0007669"/>
    <property type="project" value="InterPro"/>
</dbReference>
<proteinExistence type="predicted"/>
<keyword evidence="8" id="KW-1185">Reference proteome</keyword>
<dbReference type="InterPro" id="IPR051784">
    <property type="entry name" value="Nod_factor_ABC_transporter"/>
</dbReference>
<organism evidence="7 8">
    <name type="scientific">Methanosarcina acetivorans (strain ATCC 35395 / DSM 2834 / JCM 12185 / C2A)</name>
    <dbReference type="NCBI Taxonomy" id="188937"/>
    <lineage>
        <taxon>Archaea</taxon>
        <taxon>Methanobacteriati</taxon>
        <taxon>Methanobacteriota</taxon>
        <taxon>Stenosarchaea group</taxon>
        <taxon>Methanomicrobia</taxon>
        <taxon>Methanosarcinales</taxon>
        <taxon>Methanosarcinaceae</taxon>
        <taxon>Methanosarcina</taxon>
    </lineage>
</organism>
<dbReference type="KEGG" id="mac:MA_1597"/>
<dbReference type="PANTHER" id="PTHR43229">
    <property type="entry name" value="NODULATION PROTEIN J"/>
    <property type="match status" value="1"/>
</dbReference>
<dbReference type="InParanoid" id="Q8TQE7"/>
<dbReference type="GO" id="GO:0043190">
    <property type="term" value="C:ATP-binding cassette (ABC) transporter complex"/>
    <property type="evidence" value="ECO:0007669"/>
    <property type="project" value="InterPro"/>
</dbReference>
<dbReference type="HOGENOM" id="CLU_039483_3_3_2"/>
<protein>
    <recommendedName>
        <fullName evidence="6">ABC transmembrane type-2 domain-containing protein</fullName>
    </recommendedName>
</protein>
<feature type="transmembrane region" description="Helical" evidence="5">
    <location>
        <begin position="35"/>
        <end position="58"/>
    </location>
</feature>
<reference evidence="7 8" key="1">
    <citation type="journal article" date="2002" name="Genome Res.">
        <title>The genome of Methanosarcina acetivorans reveals extensive metabolic and physiological diversity.</title>
        <authorList>
            <person name="Galagan J.E."/>
            <person name="Nusbaum C."/>
            <person name="Roy A."/>
            <person name="Endrizzi M.G."/>
            <person name="Macdonald P."/>
            <person name="FitzHugh W."/>
            <person name="Calvo S."/>
            <person name="Engels R."/>
            <person name="Smirnov S."/>
            <person name="Atnoor D."/>
            <person name="Brown A."/>
            <person name="Allen N."/>
            <person name="Naylor J."/>
            <person name="Stange-Thomann N."/>
            <person name="DeArellano K."/>
            <person name="Johnson R."/>
            <person name="Linton L."/>
            <person name="McEwan P."/>
            <person name="McKernan K."/>
            <person name="Talamas J."/>
            <person name="Tirrell A."/>
            <person name="Ye W."/>
            <person name="Zimmer A."/>
            <person name="Barber R.D."/>
            <person name="Cann I."/>
            <person name="Graham D.E."/>
            <person name="Grahame D.A."/>
            <person name="Guss A."/>
            <person name="Hedderich R."/>
            <person name="Ingram-Smith C."/>
            <person name="Kuettner C.H."/>
            <person name="Krzycki J.A."/>
            <person name="Leigh J.A."/>
            <person name="Li W."/>
            <person name="Liu J."/>
            <person name="Mukhopadhyay B."/>
            <person name="Reeve J.N."/>
            <person name="Smith K."/>
            <person name="Springer T.A."/>
            <person name="Umayam L.A."/>
            <person name="White O."/>
            <person name="White R.H."/>
            <person name="de Macario E.C."/>
            <person name="Ferry J.G."/>
            <person name="Jarrell K.F."/>
            <person name="Jing H."/>
            <person name="Macario A.J.L."/>
            <person name="Paulsen I."/>
            <person name="Pritchett M."/>
            <person name="Sowers K.R."/>
            <person name="Swanson R.V."/>
            <person name="Zinder S.H."/>
            <person name="Lander E."/>
            <person name="Metcalf W.W."/>
            <person name="Birren B."/>
        </authorList>
    </citation>
    <scope>NUCLEOTIDE SEQUENCE [LARGE SCALE GENOMIC DNA]</scope>
    <source>
        <strain evidence="8">ATCC 35395 / DSM 2834 / JCM 12185 / C2A</strain>
    </source>
</reference>
<evidence type="ECO:0000313" key="8">
    <source>
        <dbReference type="Proteomes" id="UP000002487"/>
    </source>
</evidence>
<evidence type="ECO:0000256" key="1">
    <source>
        <dbReference type="ARBA" id="ARBA00004141"/>
    </source>
</evidence>
<dbReference type="STRING" id="188937.MA_1597"/>
<accession>Q8TQE7</accession>
<comment type="subcellular location">
    <subcellularLocation>
        <location evidence="1">Membrane</location>
        <topology evidence="1">Multi-pass membrane protein</topology>
    </subcellularLocation>
</comment>
<evidence type="ECO:0000259" key="6">
    <source>
        <dbReference type="PROSITE" id="PS51012"/>
    </source>
</evidence>
<feature type="transmembrane region" description="Helical" evidence="5">
    <location>
        <begin position="229"/>
        <end position="249"/>
    </location>
</feature>
<evidence type="ECO:0000256" key="3">
    <source>
        <dbReference type="ARBA" id="ARBA00022989"/>
    </source>
</evidence>
<dbReference type="PIRSF" id="PIRSF006648">
    <property type="entry name" value="DrrB"/>
    <property type="match status" value="1"/>
</dbReference>
<keyword evidence="3 5" id="KW-1133">Transmembrane helix</keyword>
<dbReference type="InterPro" id="IPR013525">
    <property type="entry name" value="ABC2_TM"/>
</dbReference>
<dbReference type="InterPro" id="IPR000412">
    <property type="entry name" value="ABC_2_transport"/>
</dbReference>
<evidence type="ECO:0000256" key="4">
    <source>
        <dbReference type="ARBA" id="ARBA00023136"/>
    </source>
</evidence>
<dbReference type="InterPro" id="IPR047817">
    <property type="entry name" value="ABC2_TM_bact-type"/>
</dbReference>
<evidence type="ECO:0000256" key="5">
    <source>
        <dbReference type="SAM" id="Phobius"/>
    </source>
</evidence>
<feature type="transmembrane region" description="Helical" evidence="5">
    <location>
        <begin position="178"/>
        <end position="197"/>
    </location>
</feature>
<keyword evidence="2 5" id="KW-0812">Transmembrane</keyword>
<dbReference type="PROSITE" id="PS51012">
    <property type="entry name" value="ABC_TM2"/>
    <property type="match status" value="1"/>
</dbReference>
<evidence type="ECO:0000313" key="7">
    <source>
        <dbReference type="EMBL" id="AAM05010.1"/>
    </source>
</evidence>
<dbReference type="PRINTS" id="PR00164">
    <property type="entry name" value="ABC2TRNSPORT"/>
</dbReference>
<dbReference type="EMBL" id="AE010299">
    <property type="protein sequence ID" value="AAM05010.1"/>
    <property type="molecule type" value="Genomic_DNA"/>
</dbReference>
<gene>
    <name evidence="7" type="ordered locus">MA_1597</name>
</gene>
<name>Q8TQE7_METAC</name>
<evidence type="ECO:0000256" key="2">
    <source>
        <dbReference type="ARBA" id="ARBA00022692"/>
    </source>
</evidence>
<sequence>MMEFMPSIEHKGWTKHLSREMNGAWAIAKKDMRIYYFRSNIIVSGILFPLFMFLSFAIGKNAPPKTLVPGLISITLLFSASQIEPVSLTLERRVKTFERLLSAPISLNSMIFGESISGFLYSLVIALLPLVVGIFIFDTQIVNAPILVISMILTSFCFAMLGTLFAAYPTETAGEVMAILNTVRLPLIFISGIFIPISSMPQIGQKIALISPLTYGNDMIGYAFTGNSLFSPLIDISMLVIFIIIFHLATNYMYKNFNE</sequence>
<dbReference type="AlphaFoldDB" id="Q8TQE7"/>
<feature type="transmembrane region" description="Helical" evidence="5">
    <location>
        <begin position="143"/>
        <end position="166"/>
    </location>
</feature>
<dbReference type="EnsemblBacteria" id="AAM05010">
    <property type="protein sequence ID" value="AAM05010"/>
    <property type="gene ID" value="MA_1597"/>
</dbReference>
<dbReference type="PANTHER" id="PTHR43229:SF2">
    <property type="entry name" value="NODULATION PROTEIN J"/>
    <property type="match status" value="1"/>
</dbReference>
<feature type="domain" description="ABC transmembrane type-2" evidence="6">
    <location>
        <begin position="32"/>
        <end position="257"/>
    </location>
</feature>
<keyword evidence="4 5" id="KW-0472">Membrane</keyword>